<evidence type="ECO:0000313" key="2">
    <source>
        <dbReference type="Proteomes" id="UP000514720"/>
    </source>
</evidence>
<dbReference type="Proteomes" id="UP000514720">
    <property type="component" value="Chromosome"/>
</dbReference>
<dbReference type="PANTHER" id="PTHR30087:SF1">
    <property type="entry name" value="HYPOTHETICAL CYTOSOLIC PROTEIN"/>
    <property type="match status" value="1"/>
</dbReference>
<dbReference type="RefSeq" id="WP_258878206.1">
    <property type="nucleotide sequence ID" value="NZ_CP048914.1"/>
</dbReference>
<dbReference type="Pfam" id="PF04463">
    <property type="entry name" value="2-thiour_desulf"/>
    <property type="match status" value="1"/>
</dbReference>
<organism evidence="1 2">
    <name type="scientific">Candidatus Xianfuyuplasma coldseepsis</name>
    <dbReference type="NCBI Taxonomy" id="2782163"/>
    <lineage>
        <taxon>Bacteria</taxon>
        <taxon>Bacillati</taxon>
        <taxon>Mycoplasmatota</taxon>
        <taxon>Mollicutes</taxon>
        <taxon>Candidatus Izemoplasmatales</taxon>
        <taxon>Candidatus Izemoplasmataceae</taxon>
        <taxon>Candidatus Xianfuyuplasma</taxon>
    </lineage>
</organism>
<sequence length="146" mass="16179">MYLISACLIGEQVKYDGNDNFHEVAKQLVDHNLAIPVCPEVLGGMTVPRIPSEIVGDSVFSKTGEDVTHFFMNGAQKTLKIAKENHVTIAILQARSPSCGSKQVYDGTFSGRLIEGQGITTSLLEQHGIRVITIEEYIKDYYEQDF</sequence>
<accession>A0A7L7KP78</accession>
<name>A0A7L7KP78_9MOLU</name>
<dbReference type="AlphaFoldDB" id="A0A7L7KP78"/>
<dbReference type="KEGG" id="xcl:G4Z02_02100"/>
<protein>
    <submittedName>
        <fullName evidence="1">DUF523 domain-containing protein</fullName>
    </submittedName>
</protein>
<proteinExistence type="predicted"/>
<keyword evidence="2" id="KW-1185">Reference proteome</keyword>
<reference evidence="1 2" key="1">
    <citation type="submission" date="2020-02" db="EMBL/GenBank/DDBJ databases">
        <authorList>
            <person name="Zheng R.K."/>
            <person name="Sun C.M."/>
        </authorList>
    </citation>
    <scope>NUCLEOTIDE SEQUENCE [LARGE SCALE GENOMIC DNA]</scope>
    <source>
        <strain evidence="2">zrk13</strain>
    </source>
</reference>
<dbReference type="EMBL" id="CP048914">
    <property type="protein sequence ID" value="QMS84590.1"/>
    <property type="molecule type" value="Genomic_DNA"/>
</dbReference>
<dbReference type="InterPro" id="IPR007553">
    <property type="entry name" value="2-thiour_desulf"/>
</dbReference>
<dbReference type="PANTHER" id="PTHR30087">
    <property type="entry name" value="INNER MEMBRANE PROTEIN"/>
    <property type="match status" value="1"/>
</dbReference>
<gene>
    <name evidence="1" type="ORF">G4Z02_02100</name>
</gene>
<evidence type="ECO:0000313" key="1">
    <source>
        <dbReference type="EMBL" id="QMS84590.1"/>
    </source>
</evidence>